<sequence length="233" mass="26441">MQQVYDFARERGISSFDEFMNVDTTDIRSYRTIMPDTLRYSDDYDPVVGFGFALSFPQATQGFTRTVNGPENLTGLWGRKQRSQLKGLLRDSWGVHNAEDFYSAFDHISSGADPSAAELGERAQTGVDTLPGGHLLLPPRVPNSLAAWDLRRLATLAYIGCSLEWASVEQMSEVLADIARSARREYASWREFNEAYHVALALHSEGSHAAWMDLLYMNYFERVPESPWLRLEF</sequence>
<evidence type="ECO:0000313" key="3">
    <source>
        <dbReference type="Proteomes" id="UP000254467"/>
    </source>
</evidence>
<accession>A0A376CIZ6</accession>
<organism evidence="2 3">
    <name type="scientific">Corynebacterium pilosum</name>
    <dbReference type="NCBI Taxonomy" id="35756"/>
    <lineage>
        <taxon>Bacteria</taxon>
        <taxon>Bacillati</taxon>
        <taxon>Actinomycetota</taxon>
        <taxon>Actinomycetes</taxon>
        <taxon>Mycobacteriales</taxon>
        <taxon>Corynebacteriaceae</taxon>
        <taxon>Corynebacterium</taxon>
    </lineage>
</organism>
<dbReference type="InterPro" id="IPR009677">
    <property type="entry name" value="DUF1266"/>
</dbReference>
<dbReference type="RefSeq" id="WP_018580644.1">
    <property type="nucleotide sequence ID" value="NZ_UFXQ01000001.1"/>
</dbReference>
<dbReference type="OrthoDB" id="4560342at2"/>
<dbReference type="AlphaFoldDB" id="A0A376CIZ6"/>
<dbReference type="Pfam" id="PF06889">
    <property type="entry name" value="DUF1266"/>
    <property type="match status" value="1"/>
</dbReference>
<gene>
    <name evidence="2" type="ORF">NCTC11862_00216</name>
</gene>
<evidence type="ECO:0000313" key="2">
    <source>
        <dbReference type="EMBL" id="STC68461.1"/>
    </source>
</evidence>
<reference evidence="2 3" key="1">
    <citation type="submission" date="2018-06" db="EMBL/GenBank/DDBJ databases">
        <authorList>
            <consortium name="Pathogen Informatics"/>
            <person name="Doyle S."/>
        </authorList>
    </citation>
    <scope>NUCLEOTIDE SEQUENCE [LARGE SCALE GENOMIC DNA]</scope>
    <source>
        <strain evidence="2 3">NCTC11862</strain>
    </source>
</reference>
<keyword evidence="3" id="KW-1185">Reference proteome</keyword>
<dbReference type="Proteomes" id="UP000254467">
    <property type="component" value="Unassembled WGS sequence"/>
</dbReference>
<dbReference type="EMBL" id="UFXQ01000001">
    <property type="protein sequence ID" value="STC68461.1"/>
    <property type="molecule type" value="Genomic_DNA"/>
</dbReference>
<feature type="domain" description="DUF1266" evidence="1">
    <location>
        <begin position="136"/>
        <end position="233"/>
    </location>
</feature>
<name>A0A376CIZ6_9CORY</name>
<evidence type="ECO:0000259" key="1">
    <source>
        <dbReference type="Pfam" id="PF06889"/>
    </source>
</evidence>
<protein>
    <recommendedName>
        <fullName evidence="1">DUF1266 domain-containing protein</fullName>
    </recommendedName>
</protein>
<proteinExistence type="predicted"/>